<evidence type="ECO:0000256" key="1">
    <source>
        <dbReference type="SAM" id="MobiDB-lite"/>
    </source>
</evidence>
<reference evidence="3 4" key="1">
    <citation type="submission" date="2021-03" db="EMBL/GenBank/DDBJ databases">
        <title>Staphylococci and Mammaliicocci in bats.</title>
        <authorList>
            <person name="Fountain K."/>
        </authorList>
    </citation>
    <scope>NUCLEOTIDE SEQUENCE [LARGE SCALE GENOMIC DNA]</scope>
    <source>
        <strain evidence="3 4">18_1_E_SW</strain>
    </source>
</reference>
<protein>
    <recommendedName>
        <fullName evidence="5">Serine protease</fullName>
    </recommendedName>
</protein>
<feature type="region of interest" description="Disordered" evidence="1">
    <location>
        <begin position="1"/>
        <end position="22"/>
    </location>
</feature>
<proteinExistence type="predicted"/>
<evidence type="ECO:0000256" key="2">
    <source>
        <dbReference type="SAM" id="Phobius"/>
    </source>
</evidence>
<keyword evidence="2" id="KW-1133">Transmembrane helix</keyword>
<organism evidence="3 4">
    <name type="scientific">Staphylococcus nepalensis</name>
    <dbReference type="NCBI Taxonomy" id="214473"/>
    <lineage>
        <taxon>Bacteria</taxon>
        <taxon>Bacillati</taxon>
        <taxon>Bacillota</taxon>
        <taxon>Bacilli</taxon>
        <taxon>Bacillales</taxon>
        <taxon>Staphylococcaceae</taxon>
        <taxon>Staphylococcus</taxon>
    </lineage>
</organism>
<evidence type="ECO:0000313" key="4">
    <source>
        <dbReference type="Proteomes" id="UP000664081"/>
    </source>
</evidence>
<feature type="compositionally biased region" description="Polar residues" evidence="1">
    <location>
        <begin position="1"/>
        <end position="10"/>
    </location>
</feature>
<accession>A0ABS3L495</accession>
<dbReference type="RefSeq" id="WP_207572911.1">
    <property type="nucleotide sequence ID" value="NZ_JAFNLS010000014.1"/>
</dbReference>
<keyword evidence="4" id="KW-1185">Reference proteome</keyword>
<dbReference type="EMBL" id="JAFNLT010000017">
    <property type="protein sequence ID" value="MBO1228379.1"/>
    <property type="molecule type" value="Genomic_DNA"/>
</dbReference>
<sequence>MNITHTQPYTPENELGSREEVEVHEQRAKELEKYDNRKNKSSKYRIITFIATLILIATMLVFVVIQPNKNKNIVF</sequence>
<dbReference type="Proteomes" id="UP000664081">
    <property type="component" value="Unassembled WGS sequence"/>
</dbReference>
<keyword evidence="2" id="KW-0472">Membrane</keyword>
<comment type="caution">
    <text evidence="3">The sequence shown here is derived from an EMBL/GenBank/DDBJ whole genome shotgun (WGS) entry which is preliminary data.</text>
</comment>
<evidence type="ECO:0000313" key="3">
    <source>
        <dbReference type="EMBL" id="MBO1228379.1"/>
    </source>
</evidence>
<gene>
    <name evidence="3" type="ORF">J3T88_13880</name>
</gene>
<keyword evidence="2" id="KW-0812">Transmembrane</keyword>
<feature type="transmembrane region" description="Helical" evidence="2">
    <location>
        <begin position="46"/>
        <end position="65"/>
    </location>
</feature>
<name>A0ABS3L495_9STAP</name>
<evidence type="ECO:0008006" key="5">
    <source>
        <dbReference type="Google" id="ProtNLM"/>
    </source>
</evidence>